<dbReference type="Pfam" id="PF25597">
    <property type="entry name" value="SH3_retrovirus"/>
    <property type="match status" value="1"/>
</dbReference>
<evidence type="ECO:0000313" key="3">
    <source>
        <dbReference type="EMBL" id="MBW0473125.1"/>
    </source>
</evidence>
<feature type="domain" description="Retroviral polymerase SH3-like" evidence="2">
    <location>
        <begin position="1"/>
        <end position="36"/>
    </location>
</feature>
<sequence>MLGYENQASVYRILRLQDKQVAISRHVKFDETYFPNLLPPLKSENSLNPIPLISPSSLRPHSESNDIADESDSCSEREDEFHDAVEEMPQRRIRIIGPRHPNPHHRRCVRSKHTTLPKKGASNC</sequence>
<feature type="compositionally biased region" description="Basic residues" evidence="1">
    <location>
        <begin position="101"/>
        <end position="116"/>
    </location>
</feature>
<feature type="compositionally biased region" description="Basic and acidic residues" evidence="1">
    <location>
        <begin position="74"/>
        <end position="90"/>
    </location>
</feature>
<dbReference type="InterPro" id="IPR057670">
    <property type="entry name" value="SH3_retrovirus"/>
</dbReference>
<keyword evidence="4" id="KW-1185">Reference proteome</keyword>
<reference evidence="3" key="1">
    <citation type="submission" date="2021-03" db="EMBL/GenBank/DDBJ databases">
        <title>Draft genome sequence of rust myrtle Austropuccinia psidii MF-1, a brazilian biotype.</title>
        <authorList>
            <person name="Quecine M.C."/>
            <person name="Pachon D.M.R."/>
            <person name="Bonatelli M.L."/>
            <person name="Correr F.H."/>
            <person name="Franceschini L.M."/>
            <person name="Leite T.F."/>
            <person name="Margarido G.R.A."/>
            <person name="Almeida C.A."/>
            <person name="Ferrarezi J.A."/>
            <person name="Labate C.A."/>
        </authorList>
    </citation>
    <scope>NUCLEOTIDE SEQUENCE</scope>
    <source>
        <strain evidence="3">MF-1</strain>
    </source>
</reference>
<evidence type="ECO:0000256" key="1">
    <source>
        <dbReference type="SAM" id="MobiDB-lite"/>
    </source>
</evidence>
<feature type="region of interest" description="Disordered" evidence="1">
    <location>
        <begin position="52"/>
        <end position="124"/>
    </location>
</feature>
<dbReference type="EMBL" id="AVOT02003303">
    <property type="protein sequence ID" value="MBW0473125.1"/>
    <property type="molecule type" value="Genomic_DNA"/>
</dbReference>
<evidence type="ECO:0000259" key="2">
    <source>
        <dbReference type="Pfam" id="PF25597"/>
    </source>
</evidence>
<evidence type="ECO:0000313" key="4">
    <source>
        <dbReference type="Proteomes" id="UP000765509"/>
    </source>
</evidence>
<comment type="caution">
    <text evidence="3">The sequence shown here is derived from an EMBL/GenBank/DDBJ whole genome shotgun (WGS) entry which is preliminary data.</text>
</comment>
<organism evidence="3 4">
    <name type="scientific">Austropuccinia psidii MF-1</name>
    <dbReference type="NCBI Taxonomy" id="1389203"/>
    <lineage>
        <taxon>Eukaryota</taxon>
        <taxon>Fungi</taxon>
        <taxon>Dikarya</taxon>
        <taxon>Basidiomycota</taxon>
        <taxon>Pucciniomycotina</taxon>
        <taxon>Pucciniomycetes</taxon>
        <taxon>Pucciniales</taxon>
        <taxon>Sphaerophragmiaceae</taxon>
        <taxon>Austropuccinia</taxon>
    </lineage>
</organism>
<dbReference type="AlphaFoldDB" id="A0A9Q3GNB9"/>
<proteinExistence type="predicted"/>
<dbReference type="OrthoDB" id="2783063at2759"/>
<gene>
    <name evidence="3" type="ORF">O181_012840</name>
</gene>
<accession>A0A9Q3GNB9</accession>
<name>A0A9Q3GNB9_9BASI</name>
<protein>
    <recommendedName>
        <fullName evidence="2">Retroviral polymerase SH3-like domain-containing protein</fullName>
    </recommendedName>
</protein>
<dbReference type="Proteomes" id="UP000765509">
    <property type="component" value="Unassembled WGS sequence"/>
</dbReference>